<sequence>MGSVTNDIQQELRDISERLKTMENDGGCWDDQSISD</sequence>
<protein>
    <submittedName>
        <fullName evidence="1">Uncharacterized protein</fullName>
    </submittedName>
</protein>
<organism evidence="1 2">
    <name type="scientific">Glarea lozoyensis (strain ATCC 74030 / MF5533)</name>
    <dbReference type="NCBI Taxonomy" id="1104152"/>
    <lineage>
        <taxon>Eukaryota</taxon>
        <taxon>Fungi</taxon>
        <taxon>Dikarya</taxon>
        <taxon>Ascomycota</taxon>
        <taxon>Pezizomycotina</taxon>
        <taxon>Leotiomycetes</taxon>
        <taxon>Helotiales</taxon>
        <taxon>Helotiaceae</taxon>
        <taxon>Glarea</taxon>
    </lineage>
</organism>
<comment type="caution">
    <text evidence="1">The sequence shown here is derived from an EMBL/GenBank/DDBJ whole genome shotgun (WGS) entry which is preliminary data.</text>
</comment>
<evidence type="ECO:0000313" key="2">
    <source>
        <dbReference type="Proteomes" id="UP000005446"/>
    </source>
</evidence>
<dbReference type="Proteomes" id="UP000005446">
    <property type="component" value="Unassembled WGS sequence"/>
</dbReference>
<reference evidence="1 2" key="1">
    <citation type="journal article" date="2012" name="Eukaryot. Cell">
        <title>Genome sequence of the fungus Glarea lozoyensis: the first genome sequence of a species from the Helotiaceae family.</title>
        <authorList>
            <person name="Youssar L."/>
            <person name="Gruening B.A."/>
            <person name="Erxleben A."/>
            <person name="Guenther S."/>
            <person name="Huettel W."/>
        </authorList>
    </citation>
    <scope>NUCLEOTIDE SEQUENCE [LARGE SCALE GENOMIC DNA]</scope>
    <source>
        <strain evidence="2">ATCC 74030 / MF5533</strain>
    </source>
</reference>
<evidence type="ECO:0000313" key="1">
    <source>
        <dbReference type="EMBL" id="EHL03281.1"/>
    </source>
</evidence>
<dbReference type="EMBL" id="AGUE01000010">
    <property type="protein sequence ID" value="EHL03281.1"/>
    <property type="molecule type" value="Genomic_DNA"/>
</dbReference>
<dbReference type="OrthoDB" id="10570323at2759"/>
<gene>
    <name evidence="1" type="ORF">M7I_0496</name>
</gene>
<dbReference type="AlphaFoldDB" id="H0EDP1"/>
<name>H0EDP1_GLAL7</name>
<accession>H0EDP1</accession>
<dbReference type="HOGENOM" id="CLU_3359810_0_0_1"/>
<proteinExistence type="predicted"/>
<dbReference type="InParanoid" id="H0EDP1"/>
<keyword evidence="2" id="KW-1185">Reference proteome</keyword>